<gene>
    <name evidence="5" type="ORF">MARGE09_P1510</name>
</gene>
<feature type="signal peptide" evidence="3">
    <location>
        <begin position="1"/>
        <end position="32"/>
    </location>
</feature>
<keyword evidence="1 3" id="KW-0732">Signal</keyword>
<proteinExistence type="predicted"/>
<dbReference type="Gene3D" id="3.40.50.1820">
    <property type="entry name" value="alpha/beta hydrolase"/>
    <property type="match status" value="1"/>
</dbReference>
<protein>
    <recommendedName>
        <fullName evidence="4">Dienelactone hydrolase domain-containing protein</fullName>
    </recommendedName>
</protein>
<sequence>MFFNPTNQCFRLYRWKPVLSLTSVLALSACMAEPKNNTSSSIDVEISSSASSSSSVVASSSSMDSTVSSSSELSSSSSSESSSEGALGDIIPRTSCPPAPPAPDFGSWKPHYAEAAYPSTHDVVRDFKELMVEQPVFNETGIDLPWNLHSPYQAEGDPDALFPLVVYIHGGAERGSDPSAPNVHLNNRHAKNFFASAKSLLTDEYQAQFPAYILAPLCDCNFYSNEWSSDGGANFTMKNEPSRYGEAALALIEKLIAEKQIDPARIYVTGPSMGGGGSWEFAVRRPDLFAAAIPLAGHPPSSNDLKKLHDSKVPVWSNHGEGDGSNPIDDAQNAVDFVSDGGGCAWISRYPRGTGADDPADSDPSDAPHNIWARAYTNPDLWPWVFSISQPREQ</sequence>
<dbReference type="PANTHER" id="PTHR43037:SF1">
    <property type="entry name" value="BLL1128 PROTEIN"/>
    <property type="match status" value="1"/>
</dbReference>
<evidence type="ECO:0000313" key="6">
    <source>
        <dbReference type="Proteomes" id="UP001320119"/>
    </source>
</evidence>
<evidence type="ECO:0000259" key="4">
    <source>
        <dbReference type="Pfam" id="PF01738"/>
    </source>
</evidence>
<dbReference type="InterPro" id="IPR029058">
    <property type="entry name" value="AB_hydrolase_fold"/>
</dbReference>
<feature type="domain" description="Dienelactone hydrolase" evidence="4">
    <location>
        <begin position="243"/>
        <end position="351"/>
    </location>
</feature>
<reference evidence="5 6" key="1">
    <citation type="journal article" date="2022" name="IScience">
        <title>An ultrasensitive nanofiber-based assay for enzymatic hydrolysis and deep-sea microbial degradation of cellulose.</title>
        <authorList>
            <person name="Tsudome M."/>
            <person name="Tachioka M."/>
            <person name="Miyazaki M."/>
            <person name="Uchimura K."/>
            <person name="Tsuda M."/>
            <person name="Takaki Y."/>
            <person name="Deguchi S."/>
        </authorList>
    </citation>
    <scope>NUCLEOTIDE SEQUENCE [LARGE SCALE GENOMIC DNA]</scope>
    <source>
        <strain evidence="5 6">GE09</strain>
    </source>
</reference>
<evidence type="ECO:0000256" key="2">
    <source>
        <dbReference type="SAM" id="MobiDB-lite"/>
    </source>
</evidence>
<dbReference type="PANTHER" id="PTHR43037">
    <property type="entry name" value="UNNAMED PRODUCT-RELATED"/>
    <property type="match status" value="1"/>
</dbReference>
<dbReference type="InterPro" id="IPR050955">
    <property type="entry name" value="Plant_Biomass_Hydrol_Est"/>
</dbReference>
<keyword evidence="6" id="KW-1185">Reference proteome</keyword>
<organism evidence="5 6">
    <name type="scientific">Marinagarivorans cellulosilyticus</name>
    <dbReference type="NCBI Taxonomy" id="2721545"/>
    <lineage>
        <taxon>Bacteria</taxon>
        <taxon>Pseudomonadati</taxon>
        <taxon>Pseudomonadota</taxon>
        <taxon>Gammaproteobacteria</taxon>
        <taxon>Cellvibrionales</taxon>
        <taxon>Cellvibrionaceae</taxon>
        <taxon>Marinagarivorans</taxon>
    </lineage>
</organism>
<dbReference type="SUPFAM" id="SSF53474">
    <property type="entry name" value="alpha/beta-Hydrolases"/>
    <property type="match status" value="1"/>
</dbReference>
<dbReference type="KEGG" id="marq:MARGE09_P1510"/>
<evidence type="ECO:0000313" key="5">
    <source>
        <dbReference type="EMBL" id="BCD97309.1"/>
    </source>
</evidence>
<dbReference type="AlphaFoldDB" id="A0AAN2BJU5"/>
<evidence type="ECO:0000256" key="3">
    <source>
        <dbReference type="SAM" id="SignalP"/>
    </source>
</evidence>
<dbReference type="InterPro" id="IPR002925">
    <property type="entry name" value="Dienelactn_hydro"/>
</dbReference>
<dbReference type="EMBL" id="AP023086">
    <property type="protein sequence ID" value="BCD97309.1"/>
    <property type="molecule type" value="Genomic_DNA"/>
</dbReference>
<feature type="region of interest" description="Disordered" evidence="2">
    <location>
        <begin position="60"/>
        <end position="103"/>
    </location>
</feature>
<dbReference type="GO" id="GO:0016787">
    <property type="term" value="F:hydrolase activity"/>
    <property type="evidence" value="ECO:0007669"/>
    <property type="project" value="InterPro"/>
</dbReference>
<dbReference type="Pfam" id="PF01738">
    <property type="entry name" value="DLH"/>
    <property type="match status" value="1"/>
</dbReference>
<evidence type="ECO:0000256" key="1">
    <source>
        <dbReference type="ARBA" id="ARBA00022729"/>
    </source>
</evidence>
<feature type="compositionally biased region" description="Low complexity" evidence="2">
    <location>
        <begin position="60"/>
        <end position="84"/>
    </location>
</feature>
<dbReference type="Proteomes" id="UP001320119">
    <property type="component" value="Chromosome"/>
</dbReference>
<feature type="chain" id="PRO_5043001921" description="Dienelactone hydrolase domain-containing protein" evidence="3">
    <location>
        <begin position="33"/>
        <end position="394"/>
    </location>
</feature>
<name>A0AAN2BJU5_9GAMM</name>
<accession>A0AAN2BJU5</accession>